<keyword evidence="6" id="KW-1185">Reference proteome</keyword>
<feature type="domain" description="Leucine-binding protein" evidence="4">
    <location>
        <begin position="29"/>
        <end position="374"/>
    </location>
</feature>
<protein>
    <submittedName>
        <fullName evidence="5">Branched-chain amino acid ABC transporter substrate-binding protein</fullName>
    </submittedName>
</protein>
<dbReference type="InterPro" id="IPR051010">
    <property type="entry name" value="BCAA_transport"/>
</dbReference>
<accession>A0ABV7H3H2</accession>
<comment type="caution">
    <text evidence="5">The sequence shown here is derived from an EMBL/GenBank/DDBJ whole genome shotgun (WGS) entry which is preliminary data.</text>
</comment>
<name>A0ABV7H3H2_9BURK</name>
<dbReference type="EMBL" id="JBHRTI010000003">
    <property type="protein sequence ID" value="MFC3146994.1"/>
    <property type="molecule type" value="Genomic_DNA"/>
</dbReference>
<comment type="similarity">
    <text evidence="1">Belongs to the leucine-binding protein family.</text>
</comment>
<dbReference type="Proteomes" id="UP001595556">
    <property type="component" value="Unassembled WGS sequence"/>
</dbReference>
<dbReference type="CDD" id="cd06329">
    <property type="entry name" value="PBP1_SBP-like"/>
    <property type="match status" value="1"/>
</dbReference>
<evidence type="ECO:0000256" key="1">
    <source>
        <dbReference type="ARBA" id="ARBA00010062"/>
    </source>
</evidence>
<evidence type="ECO:0000256" key="2">
    <source>
        <dbReference type="ARBA" id="ARBA00022729"/>
    </source>
</evidence>
<dbReference type="Gene3D" id="3.40.50.2300">
    <property type="match status" value="2"/>
</dbReference>
<dbReference type="PANTHER" id="PTHR30483:SF6">
    <property type="entry name" value="PERIPLASMIC BINDING PROTEIN OF ABC TRANSPORTER FOR NATURAL AMINO ACIDS"/>
    <property type="match status" value="1"/>
</dbReference>
<feature type="signal peptide" evidence="3">
    <location>
        <begin position="1"/>
        <end position="26"/>
    </location>
</feature>
<sequence length="418" mass="46180">MRNLRLKTLAAVTLVTGSMLAGSAFAQTKVRIAFIDPLSGPFAPVGQNQLKSWQTVAELANQQKWAPGYEFEVVGFDNKTSPQESLTVLRTAIDQGFRYVAQGNGSSVAIALSDAISKHNERNPGKELVFLNYAAIDPVLTNAQCSFWHFRFDANVEQKMEALTTYMQSRKEIKSVYLINQNYSFGQQVARSAKEMLSRKRPDVKIAGEDLHPLGQVRDFSPYIAKIQQSGADTVITGNWGTDLALLIKAANDAGLKANFYTYYAGTTGVPTAMGATGAERVRMVAYWHPNEATFRGQDVVKRMKDKFKDDYYSMATFSAIRMMADSINAAKSADPVRVAFAMAGRKSQSLNGEVEMRAMDHQLQQPLVIATWAKVDGKTVKIDQENTGFGWRTESVQPAFVGVQPSSCQMKRPAQPK</sequence>
<dbReference type="PANTHER" id="PTHR30483">
    <property type="entry name" value="LEUCINE-SPECIFIC-BINDING PROTEIN"/>
    <property type="match status" value="1"/>
</dbReference>
<organism evidence="5 6">
    <name type="scientific">Piscinibacterium candidicorallinum</name>
    <dbReference type="NCBI Taxonomy" id="1793872"/>
    <lineage>
        <taxon>Bacteria</taxon>
        <taxon>Pseudomonadati</taxon>
        <taxon>Pseudomonadota</taxon>
        <taxon>Betaproteobacteria</taxon>
        <taxon>Burkholderiales</taxon>
        <taxon>Piscinibacterium</taxon>
    </lineage>
</organism>
<feature type="chain" id="PRO_5045534050" evidence="3">
    <location>
        <begin position="27"/>
        <end position="418"/>
    </location>
</feature>
<evidence type="ECO:0000259" key="4">
    <source>
        <dbReference type="Pfam" id="PF13458"/>
    </source>
</evidence>
<dbReference type="Pfam" id="PF13458">
    <property type="entry name" value="Peripla_BP_6"/>
    <property type="match status" value="1"/>
</dbReference>
<dbReference type="RefSeq" id="WP_377301664.1">
    <property type="nucleotide sequence ID" value="NZ_CP180191.1"/>
</dbReference>
<evidence type="ECO:0000313" key="6">
    <source>
        <dbReference type="Proteomes" id="UP001595556"/>
    </source>
</evidence>
<gene>
    <name evidence="5" type="ORF">ACFOEN_04970</name>
</gene>
<evidence type="ECO:0000256" key="3">
    <source>
        <dbReference type="SAM" id="SignalP"/>
    </source>
</evidence>
<evidence type="ECO:0000313" key="5">
    <source>
        <dbReference type="EMBL" id="MFC3146994.1"/>
    </source>
</evidence>
<dbReference type="InterPro" id="IPR028082">
    <property type="entry name" value="Peripla_BP_I"/>
</dbReference>
<proteinExistence type="inferred from homology"/>
<dbReference type="InterPro" id="IPR028081">
    <property type="entry name" value="Leu-bd"/>
</dbReference>
<reference evidence="6" key="1">
    <citation type="journal article" date="2019" name="Int. J. Syst. Evol. Microbiol.">
        <title>The Global Catalogue of Microorganisms (GCM) 10K type strain sequencing project: providing services to taxonomists for standard genome sequencing and annotation.</title>
        <authorList>
            <consortium name="The Broad Institute Genomics Platform"/>
            <consortium name="The Broad Institute Genome Sequencing Center for Infectious Disease"/>
            <person name="Wu L."/>
            <person name="Ma J."/>
        </authorList>
    </citation>
    <scope>NUCLEOTIDE SEQUENCE [LARGE SCALE GENOMIC DNA]</scope>
    <source>
        <strain evidence="6">KCTC 52168</strain>
    </source>
</reference>
<dbReference type="SUPFAM" id="SSF53822">
    <property type="entry name" value="Periplasmic binding protein-like I"/>
    <property type="match status" value="1"/>
</dbReference>
<keyword evidence="2 3" id="KW-0732">Signal</keyword>